<reference evidence="5" key="1">
    <citation type="journal article" date="2023" name="Plant J.">
        <title>The genome of the king protea, Protea cynaroides.</title>
        <authorList>
            <person name="Chang J."/>
            <person name="Duong T.A."/>
            <person name="Schoeman C."/>
            <person name="Ma X."/>
            <person name="Roodt D."/>
            <person name="Barker N."/>
            <person name="Li Z."/>
            <person name="Van de Peer Y."/>
            <person name="Mizrachi E."/>
        </authorList>
    </citation>
    <scope>NUCLEOTIDE SEQUENCE</scope>
    <source>
        <tissue evidence="5">Young leaves</tissue>
    </source>
</reference>
<dbReference type="PANTHER" id="PTHR33155:SF9">
    <property type="entry name" value="FANTASTIC FOUR-LIKE PROTEIN (DUF3049)"/>
    <property type="match status" value="1"/>
</dbReference>
<sequence>MDLLLILESMAARNRTWFFLSVLFLCFFLKTCPCIGGDTLSVGESISRDQTIVFPPPISCIGRSGKPWFASDPTVERFILKEIRIPTQESLRSCWEDGRLKLRFVQPDGEIPELSVSGTERYHNRQIIDTRLDDHPAVSASSPMRVRIGDDSDSIKTSSQHTGSAAPPTTPLVNAEPLLAVAIARSGGVTTSAVP</sequence>
<feature type="signal peptide" evidence="3">
    <location>
        <begin position="1"/>
        <end position="34"/>
    </location>
</feature>
<proteinExistence type="inferred from homology"/>
<protein>
    <recommendedName>
        <fullName evidence="4">FAF domain-containing protein</fullName>
    </recommendedName>
</protein>
<keyword evidence="6" id="KW-1185">Reference proteome</keyword>
<gene>
    <name evidence="5" type="ORF">NE237_018598</name>
</gene>
<keyword evidence="3" id="KW-0732">Signal</keyword>
<comment type="similarity">
    <text evidence="1">Belongs to the fantastic four family.</text>
</comment>
<comment type="caution">
    <text evidence="5">The sequence shown here is derived from an EMBL/GenBank/DDBJ whole genome shotgun (WGS) entry which is preliminary data.</text>
</comment>
<dbReference type="Proteomes" id="UP001141806">
    <property type="component" value="Unassembled WGS sequence"/>
</dbReference>
<evidence type="ECO:0000256" key="3">
    <source>
        <dbReference type="SAM" id="SignalP"/>
    </source>
</evidence>
<accession>A0A9Q0QPB8</accession>
<dbReference type="Pfam" id="PF11250">
    <property type="entry name" value="FAF"/>
    <property type="match status" value="1"/>
</dbReference>
<dbReference type="OrthoDB" id="676808at2759"/>
<evidence type="ECO:0000313" key="5">
    <source>
        <dbReference type="EMBL" id="KAJ4966749.1"/>
    </source>
</evidence>
<evidence type="ECO:0000256" key="1">
    <source>
        <dbReference type="ARBA" id="ARBA00008690"/>
    </source>
</evidence>
<organism evidence="5 6">
    <name type="scientific">Protea cynaroides</name>
    <dbReference type="NCBI Taxonomy" id="273540"/>
    <lineage>
        <taxon>Eukaryota</taxon>
        <taxon>Viridiplantae</taxon>
        <taxon>Streptophyta</taxon>
        <taxon>Embryophyta</taxon>
        <taxon>Tracheophyta</taxon>
        <taxon>Spermatophyta</taxon>
        <taxon>Magnoliopsida</taxon>
        <taxon>Proteales</taxon>
        <taxon>Proteaceae</taxon>
        <taxon>Protea</taxon>
    </lineage>
</organism>
<dbReference type="InterPro" id="IPR046431">
    <property type="entry name" value="FAF_dom"/>
</dbReference>
<feature type="chain" id="PRO_5040149583" description="FAF domain-containing protein" evidence="3">
    <location>
        <begin position="35"/>
        <end position="195"/>
    </location>
</feature>
<dbReference type="PANTHER" id="PTHR33155">
    <property type="entry name" value="FANTASTIC FOUR-LIKE PROTEIN (DUF3049)"/>
    <property type="match status" value="1"/>
</dbReference>
<feature type="region of interest" description="Disordered" evidence="2">
    <location>
        <begin position="139"/>
        <end position="172"/>
    </location>
</feature>
<evidence type="ECO:0000259" key="4">
    <source>
        <dbReference type="Pfam" id="PF11250"/>
    </source>
</evidence>
<feature type="domain" description="FAF" evidence="4">
    <location>
        <begin position="54"/>
        <end position="104"/>
    </location>
</feature>
<dbReference type="InterPro" id="IPR021410">
    <property type="entry name" value="FAF"/>
</dbReference>
<dbReference type="EMBL" id="JAMYWD010000007">
    <property type="protein sequence ID" value="KAJ4966749.1"/>
    <property type="molecule type" value="Genomic_DNA"/>
</dbReference>
<name>A0A9Q0QPB8_9MAGN</name>
<evidence type="ECO:0000313" key="6">
    <source>
        <dbReference type="Proteomes" id="UP001141806"/>
    </source>
</evidence>
<evidence type="ECO:0000256" key="2">
    <source>
        <dbReference type="SAM" id="MobiDB-lite"/>
    </source>
</evidence>
<dbReference type="AlphaFoldDB" id="A0A9Q0QPB8"/>